<feature type="non-terminal residue" evidence="1">
    <location>
        <position position="1"/>
    </location>
</feature>
<comment type="caution">
    <text evidence="1">The sequence shown here is derived from an EMBL/GenBank/DDBJ whole genome shotgun (WGS) entry which is preliminary data.</text>
</comment>
<organism evidence="1">
    <name type="scientific">Tanacetum cinerariifolium</name>
    <name type="common">Dalmatian daisy</name>
    <name type="synonym">Chrysanthemum cinerariifolium</name>
    <dbReference type="NCBI Taxonomy" id="118510"/>
    <lineage>
        <taxon>Eukaryota</taxon>
        <taxon>Viridiplantae</taxon>
        <taxon>Streptophyta</taxon>
        <taxon>Embryophyta</taxon>
        <taxon>Tracheophyta</taxon>
        <taxon>Spermatophyta</taxon>
        <taxon>Magnoliopsida</taxon>
        <taxon>eudicotyledons</taxon>
        <taxon>Gunneridae</taxon>
        <taxon>Pentapetalae</taxon>
        <taxon>asterids</taxon>
        <taxon>campanulids</taxon>
        <taxon>Asterales</taxon>
        <taxon>Asteraceae</taxon>
        <taxon>Asteroideae</taxon>
        <taxon>Anthemideae</taxon>
        <taxon>Anthemidinae</taxon>
        <taxon>Tanacetum</taxon>
    </lineage>
</organism>
<evidence type="ECO:0000313" key="1">
    <source>
        <dbReference type="EMBL" id="GFC98727.1"/>
    </source>
</evidence>
<sequence>DIMNEDNLVGVASAVNEGVTPSVVDMTMEMEKISSLEDTTVLGSFSPLSTPVTTMVGNAPGKSSYAIVTGKPSGKKMNIRTFLHQGEM</sequence>
<protein>
    <submittedName>
        <fullName evidence="1">Uncharacterized protein</fullName>
    </submittedName>
</protein>
<dbReference type="AlphaFoldDB" id="A0A699SPF5"/>
<dbReference type="EMBL" id="BKCJ011173807">
    <property type="protein sequence ID" value="GFC98727.1"/>
    <property type="molecule type" value="Genomic_DNA"/>
</dbReference>
<proteinExistence type="predicted"/>
<name>A0A699SPF5_TANCI</name>
<accession>A0A699SPF5</accession>
<gene>
    <name evidence="1" type="ORF">Tci_870697</name>
</gene>
<reference evidence="1" key="1">
    <citation type="journal article" date="2019" name="Sci. Rep.">
        <title>Draft genome of Tanacetum cinerariifolium, the natural source of mosquito coil.</title>
        <authorList>
            <person name="Yamashiro T."/>
            <person name="Shiraishi A."/>
            <person name="Satake H."/>
            <person name="Nakayama K."/>
        </authorList>
    </citation>
    <scope>NUCLEOTIDE SEQUENCE</scope>
</reference>